<comment type="caution">
    <text evidence="4">The sequence shown here is derived from an EMBL/GenBank/DDBJ whole genome shotgun (WGS) entry which is preliminary data.</text>
</comment>
<dbReference type="Gene3D" id="2.90.10.10">
    <property type="entry name" value="Bulb-type lectin domain"/>
    <property type="match status" value="1"/>
</dbReference>
<sequence>MLPSMARRIYRFLLVCFCTSHALAADTLYQGGDSLNSSNTLVSKNGHFTLGFTSLGSAESNASYLGLWYSNDTSHPFWLANRNKSIAENSGVLPFEQVQRNMHMKSQR</sequence>
<evidence type="ECO:0000313" key="4">
    <source>
        <dbReference type="EMBL" id="KAJ6776554.1"/>
    </source>
</evidence>
<accession>A0A9Q0X0J1</accession>
<proteinExistence type="predicted"/>
<organism evidence="4 5">
    <name type="scientific">Salix koriyanagi</name>
    <dbReference type="NCBI Taxonomy" id="2511006"/>
    <lineage>
        <taxon>Eukaryota</taxon>
        <taxon>Viridiplantae</taxon>
        <taxon>Streptophyta</taxon>
        <taxon>Embryophyta</taxon>
        <taxon>Tracheophyta</taxon>
        <taxon>Spermatophyta</taxon>
        <taxon>Magnoliopsida</taxon>
        <taxon>eudicotyledons</taxon>
        <taxon>Gunneridae</taxon>
        <taxon>Pentapetalae</taxon>
        <taxon>rosids</taxon>
        <taxon>fabids</taxon>
        <taxon>Malpighiales</taxon>
        <taxon>Salicaceae</taxon>
        <taxon>Saliceae</taxon>
        <taxon>Salix</taxon>
    </lineage>
</organism>
<feature type="signal peptide" evidence="3">
    <location>
        <begin position="1"/>
        <end position="24"/>
    </location>
</feature>
<dbReference type="EMBL" id="JAPFFM010000001">
    <property type="protein sequence ID" value="KAJ6776554.1"/>
    <property type="molecule type" value="Genomic_DNA"/>
</dbReference>
<keyword evidence="2" id="KW-1015">Disulfide bond</keyword>
<evidence type="ECO:0000256" key="3">
    <source>
        <dbReference type="SAM" id="SignalP"/>
    </source>
</evidence>
<dbReference type="AlphaFoldDB" id="A0A9Q0X0J1"/>
<dbReference type="InterPro" id="IPR036426">
    <property type="entry name" value="Bulb-type_lectin_dom_sf"/>
</dbReference>
<keyword evidence="5" id="KW-1185">Reference proteome</keyword>
<reference evidence="4" key="1">
    <citation type="submission" date="2022-11" db="EMBL/GenBank/DDBJ databases">
        <authorList>
            <person name="Hyden B.L."/>
            <person name="Feng K."/>
            <person name="Yates T."/>
            <person name="Jawdy S."/>
            <person name="Smart L.B."/>
            <person name="Muchero W."/>
        </authorList>
    </citation>
    <scope>NUCLEOTIDE SEQUENCE</scope>
    <source>
        <tissue evidence="4">Shoot tip</tissue>
    </source>
</reference>
<keyword evidence="1 3" id="KW-0732">Signal</keyword>
<dbReference type="Proteomes" id="UP001151752">
    <property type="component" value="Chromosome 16"/>
</dbReference>
<name>A0A9Q0X0J1_9ROSI</name>
<reference evidence="4" key="2">
    <citation type="journal article" date="2023" name="Int. J. Mol. Sci.">
        <title>De Novo Assembly and Annotation of 11 Diverse Shrub Willow (Salix) Genomes Reveals Novel Gene Organization in Sex-Linked Regions.</title>
        <authorList>
            <person name="Hyden B."/>
            <person name="Feng K."/>
            <person name="Yates T.B."/>
            <person name="Jawdy S."/>
            <person name="Cereghino C."/>
            <person name="Smart L.B."/>
            <person name="Muchero W."/>
        </authorList>
    </citation>
    <scope>NUCLEOTIDE SEQUENCE</scope>
    <source>
        <tissue evidence="4">Shoot tip</tissue>
    </source>
</reference>
<evidence type="ECO:0000256" key="2">
    <source>
        <dbReference type="ARBA" id="ARBA00023157"/>
    </source>
</evidence>
<evidence type="ECO:0000313" key="5">
    <source>
        <dbReference type="Proteomes" id="UP001151752"/>
    </source>
</evidence>
<evidence type="ECO:0000256" key="1">
    <source>
        <dbReference type="ARBA" id="ARBA00022729"/>
    </source>
</evidence>
<protein>
    <submittedName>
        <fullName evidence="4">PAN-LIKE DOMAIN PROTEIN</fullName>
    </submittedName>
</protein>
<feature type="chain" id="PRO_5040413329" evidence="3">
    <location>
        <begin position="25"/>
        <end position="108"/>
    </location>
</feature>
<dbReference type="PANTHER" id="PTHR32444">
    <property type="entry name" value="BULB-TYPE LECTIN DOMAIN-CONTAINING PROTEIN"/>
    <property type="match status" value="1"/>
</dbReference>
<dbReference type="PANTHER" id="PTHR32444:SF226">
    <property type="entry name" value="BULB-TYPE LECTIN DOMAIN-CONTAINING PROTEIN"/>
    <property type="match status" value="1"/>
</dbReference>
<gene>
    <name evidence="4" type="ORF">OIU74_000689</name>
</gene>